<dbReference type="Gene3D" id="1.20.120.160">
    <property type="entry name" value="HPT domain"/>
    <property type="match status" value="1"/>
</dbReference>
<dbReference type="OrthoDB" id="291966at2"/>
<dbReference type="InterPro" id="IPR004105">
    <property type="entry name" value="CheA-like_dim"/>
</dbReference>
<evidence type="ECO:0000313" key="15">
    <source>
        <dbReference type="Proteomes" id="UP000177870"/>
    </source>
</evidence>
<dbReference type="InterPro" id="IPR008207">
    <property type="entry name" value="Sig_transdc_His_kin_Hpt_dom"/>
</dbReference>
<evidence type="ECO:0000259" key="12">
    <source>
        <dbReference type="PROSITE" id="PS50851"/>
    </source>
</evidence>
<evidence type="ECO:0000256" key="3">
    <source>
        <dbReference type="ARBA" id="ARBA00022553"/>
    </source>
</evidence>
<dbReference type="PROSITE" id="PS50894">
    <property type="entry name" value="HPT"/>
    <property type="match status" value="1"/>
</dbReference>
<keyword evidence="4" id="KW-0808">Transferase</keyword>
<dbReference type="Gene3D" id="2.30.30.40">
    <property type="entry name" value="SH3 Domains"/>
    <property type="match status" value="1"/>
</dbReference>
<evidence type="ECO:0000259" key="11">
    <source>
        <dbReference type="PROSITE" id="PS50110"/>
    </source>
</evidence>
<dbReference type="SMART" id="SM01231">
    <property type="entry name" value="H-kinase_dim"/>
    <property type="match status" value="1"/>
</dbReference>
<accession>A0A1D8TT89</accession>
<keyword evidence="3 8" id="KW-0597">Phosphoprotein</keyword>
<feature type="domain" description="Histidine kinase" evidence="10">
    <location>
        <begin position="741"/>
        <end position="948"/>
    </location>
</feature>
<feature type="region of interest" description="Disordered" evidence="9">
    <location>
        <begin position="409"/>
        <end position="489"/>
    </location>
</feature>
<name>A0A1D8TT89_9CYAN</name>
<protein>
    <recommendedName>
        <fullName evidence="2">histidine kinase</fullName>
        <ecNumber evidence="2">2.7.13.3</ecNumber>
    </recommendedName>
</protein>
<dbReference type="InterPro" id="IPR037006">
    <property type="entry name" value="CheA-like_homodim_sf"/>
</dbReference>
<dbReference type="InterPro" id="IPR004358">
    <property type="entry name" value="Sig_transdc_His_kin-like_C"/>
</dbReference>
<dbReference type="InterPro" id="IPR001789">
    <property type="entry name" value="Sig_transdc_resp-reg_receiver"/>
</dbReference>
<dbReference type="Pfam" id="PF01584">
    <property type="entry name" value="CheW"/>
    <property type="match status" value="1"/>
</dbReference>
<evidence type="ECO:0000256" key="4">
    <source>
        <dbReference type="ARBA" id="ARBA00022679"/>
    </source>
</evidence>
<dbReference type="InterPro" id="IPR003594">
    <property type="entry name" value="HATPase_dom"/>
</dbReference>
<dbReference type="STRING" id="1458985.BJP34_16545"/>
<feature type="region of interest" description="Disordered" evidence="9">
    <location>
        <begin position="541"/>
        <end position="578"/>
    </location>
</feature>
<dbReference type="Pfam" id="PF02895">
    <property type="entry name" value="H-kinase_dim"/>
    <property type="match status" value="1"/>
</dbReference>
<dbReference type="SMART" id="SM00073">
    <property type="entry name" value="HPT"/>
    <property type="match status" value="1"/>
</dbReference>
<evidence type="ECO:0000256" key="7">
    <source>
        <dbReference type="PROSITE-ProRule" id="PRU00110"/>
    </source>
</evidence>
<evidence type="ECO:0000256" key="1">
    <source>
        <dbReference type="ARBA" id="ARBA00000085"/>
    </source>
</evidence>
<dbReference type="InterPro" id="IPR051315">
    <property type="entry name" value="Bact_Chemotaxis_CheA"/>
</dbReference>
<feature type="compositionally biased region" description="Polar residues" evidence="9">
    <location>
        <begin position="541"/>
        <end position="560"/>
    </location>
</feature>
<dbReference type="CDD" id="cd16916">
    <property type="entry name" value="HATPase_CheA-like"/>
    <property type="match status" value="1"/>
</dbReference>
<keyword evidence="5 14" id="KW-0418">Kinase</keyword>
<feature type="region of interest" description="Disordered" evidence="9">
    <location>
        <begin position="303"/>
        <end position="323"/>
    </location>
</feature>
<sequence length="1259" mass="138379">MATHSEIQDQAYQFFIEEAPELLQLIETGLLNLQQERTTAKIHDLMRAAHSIKGGAASVGLEAIKTLAHRLEDIFKAFYSEEVQLDTELESLLLKAYDCLRNPLIQQIEQGYFDPEQALARAQSTYAQIEERLGDALTQVHNYIPSSGDLGIDIVSSIFEVDVAQGLERLAAVLANPQNYEVVGELKAQADVFAGFAELLNLSGFGAIAQTAVAAVEQNPHQVLKIIELALADFTTGRAAVLEGDRTQGGNPSTALVALTQAPAAPANDITNSLNTTSEFEDIFSDFNLGEATNAFEEFTLSEQTATQPSQLNPLGEETFETSPTLADQETELDQATEDSPSWKVTDSADFTDIFNNFNQDQQTLLFEDVALAQETTGQQPQVNLPAEEVPLTPPILADFRTSDLGQVNQDLTSDQSTPSEDQVNPVQEAEASFREETISPTAETVPHSEQDQQDLSNSKADPTPGSKPVANSPNPSSTASAPRKNSSLEVPKTLEAAVEKIEQIFESLPPLQDMPASDVPSPPTLPAAAFLANELAINQTTQSAKSQQDQPTRSNQATPKPSDHPSQSPTSISPESSVRVNLKRLERMNNQVGELVINRNSIGLQNEQLQAAVRELTQRFDLCQTIVSQLQELSDQSLASASSAGSMVSNPSFASLSQNEWNQQGTNSFGEQNSPQQSVTWSGEKSLESESDPLNKPLFDSLEMDSYSNVHSLIQGLQEEMMLLKEAVGDITLFAQQSDQTLEQQRQMLSQLRDELMWARMLPLGQVLNRFPRALRDLSTQHHKPAKLKLSGTGVLVDRAVLEKLYDPLLHLLRNAFDHGIESPQIRRKRGKAEEGKIEIRAYHKGNQTIIQVKDDGEGLNIERIRNQVLAKGLLSAKQIAKAPPSRLLKMIFEPGFSTAAKVSDLSGRGVGLDVVRSQIRALKGKISVTSSPGKGTTFTLRLPLTLTIAKLLIATVGPIVIALPSDSIEEIVVPKGDQIQKSGTKRFLLWRGQMVPTYTMSDLLEYNCPVRETTPSKALVYVPTPEDWALPMVVMRRDHQAFALEIDRVITEQELVIKPFGKVLAAPSYTYGCTILGDGSLIPVIDGNTLLEQFLAQSHEETKPRSLSHILEATTKKKSSVNRTQTPAKTAPVPTILIVDDSTGLRRTLAMSLQKAGYRVLQARDGHEALEQLRQSSKVQMIICDIEMPNMNGFEFLGQRRQDHQLSKIPIAMLTSRSSEKHQRLAMQLGANAYFTKPYIEQDFIGKIKNIIEQSKS</sequence>
<dbReference type="SUPFAM" id="SSF52172">
    <property type="entry name" value="CheY-like"/>
    <property type="match status" value="1"/>
</dbReference>
<proteinExistence type="predicted"/>
<evidence type="ECO:0000259" key="10">
    <source>
        <dbReference type="PROSITE" id="PS50109"/>
    </source>
</evidence>
<dbReference type="PROSITE" id="PS50109">
    <property type="entry name" value="HIS_KIN"/>
    <property type="match status" value="1"/>
</dbReference>
<dbReference type="InterPro" id="IPR011006">
    <property type="entry name" value="CheY-like_superfamily"/>
</dbReference>
<evidence type="ECO:0000259" key="13">
    <source>
        <dbReference type="PROSITE" id="PS50894"/>
    </source>
</evidence>
<dbReference type="Proteomes" id="UP000177870">
    <property type="component" value="Chromosome"/>
</dbReference>
<dbReference type="SUPFAM" id="SSF47226">
    <property type="entry name" value="Histidine-containing phosphotransfer domain, HPT domain"/>
    <property type="match status" value="1"/>
</dbReference>
<dbReference type="SUPFAM" id="SSF50341">
    <property type="entry name" value="CheW-like"/>
    <property type="match status" value="1"/>
</dbReference>
<dbReference type="InterPro" id="IPR036097">
    <property type="entry name" value="HisK_dim/P_sf"/>
</dbReference>
<dbReference type="PRINTS" id="PR00344">
    <property type="entry name" value="BCTRLSENSOR"/>
</dbReference>
<keyword evidence="6" id="KW-0902">Two-component regulatory system</keyword>
<dbReference type="GO" id="GO:0006935">
    <property type="term" value="P:chemotaxis"/>
    <property type="evidence" value="ECO:0007669"/>
    <property type="project" value="InterPro"/>
</dbReference>
<dbReference type="InterPro" id="IPR002545">
    <property type="entry name" value="CheW-lke_dom"/>
</dbReference>
<dbReference type="SUPFAM" id="SSF47384">
    <property type="entry name" value="Homodimeric domain of signal transducing histidine kinase"/>
    <property type="match status" value="1"/>
</dbReference>
<organism evidence="14 15">
    <name type="scientific">Moorena producens PAL-8-15-08-1</name>
    <dbReference type="NCBI Taxonomy" id="1458985"/>
    <lineage>
        <taxon>Bacteria</taxon>
        <taxon>Bacillati</taxon>
        <taxon>Cyanobacteriota</taxon>
        <taxon>Cyanophyceae</taxon>
        <taxon>Coleofasciculales</taxon>
        <taxon>Coleofasciculaceae</taxon>
        <taxon>Moorena</taxon>
    </lineage>
</organism>
<dbReference type="InterPro" id="IPR036641">
    <property type="entry name" value="HPT_dom_sf"/>
</dbReference>
<dbReference type="EC" id="2.7.13.3" evidence="2"/>
<feature type="compositionally biased region" description="Low complexity" evidence="9">
    <location>
        <begin position="644"/>
        <end position="653"/>
    </location>
</feature>
<dbReference type="GO" id="GO:0000155">
    <property type="term" value="F:phosphorelay sensor kinase activity"/>
    <property type="evidence" value="ECO:0007669"/>
    <property type="project" value="InterPro"/>
</dbReference>
<dbReference type="Gene3D" id="3.40.50.2300">
    <property type="match status" value="1"/>
</dbReference>
<comment type="catalytic activity">
    <reaction evidence="1">
        <text>ATP + protein L-histidine = ADP + protein N-phospho-L-histidine.</text>
        <dbReference type="EC" id="2.7.13.3"/>
    </reaction>
</comment>
<dbReference type="CDD" id="cd00088">
    <property type="entry name" value="HPT"/>
    <property type="match status" value="1"/>
</dbReference>
<dbReference type="GO" id="GO:0005737">
    <property type="term" value="C:cytoplasm"/>
    <property type="evidence" value="ECO:0007669"/>
    <property type="project" value="InterPro"/>
</dbReference>
<dbReference type="FunFam" id="3.30.565.10:FF:000016">
    <property type="entry name" value="Chemotaxis protein CheA, putative"/>
    <property type="match status" value="1"/>
</dbReference>
<feature type="domain" description="HPt" evidence="13">
    <location>
        <begin position="4"/>
        <end position="107"/>
    </location>
</feature>
<gene>
    <name evidence="14" type="ORF">BJP34_16545</name>
</gene>
<dbReference type="SMART" id="SM00260">
    <property type="entry name" value="CheW"/>
    <property type="match status" value="1"/>
</dbReference>
<dbReference type="InterPro" id="IPR036061">
    <property type="entry name" value="CheW-like_dom_sf"/>
</dbReference>
<feature type="domain" description="CheW-like" evidence="12">
    <location>
        <begin position="950"/>
        <end position="1098"/>
    </location>
</feature>
<dbReference type="Pfam" id="PF00072">
    <property type="entry name" value="Response_reg"/>
    <property type="match status" value="1"/>
</dbReference>
<dbReference type="EMBL" id="CP017599">
    <property type="protein sequence ID" value="AOX00837.1"/>
    <property type="molecule type" value="Genomic_DNA"/>
</dbReference>
<feature type="compositionally biased region" description="Polar residues" evidence="9">
    <location>
        <begin position="654"/>
        <end position="684"/>
    </location>
</feature>
<dbReference type="PROSITE" id="PS50851">
    <property type="entry name" value="CHEW"/>
    <property type="match status" value="1"/>
</dbReference>
<dbReference type="SMART" id="SM00387">
    <property type="entry name" value="HATPase_c"/>
    <property type="match status" value="1"/>
</dbReference>
<evidence type="ECO:0000256" key="6">
    <source>
        <dbReference type="ARBA" id="ARBA00023012"/>
    </source>
</evidence>
<dbReference type="RefSeq" id="WP_070393288.1">
    <property type="nucleotide sequence ID" value="NZ_CP017599.1"/>
</dbReference>
<feature type="modified residue" description="4-aspartylphosphate" evidence="8">
    <location>
        <position position="1187"/>
    </location>
</feature>
<evidence type="ECO:0000256" key="8">
    <source>
        <dbReference type="PROSITE-ProRule" id="PRU00169"/>
    </source>
</evidence>
<dbReference type="InterPro" id="IPR005467">
    <property type="entry name" value="His_kinase_dom"/>
</dbReference>
<dbReference type="SUPFAM" id="SSF55874">
    <property type="entry name" value="ATPase domain of HSP90 chaperone/DNA topoisomerase II/histidine kinase"/>
    <property type="match status" value="1"/>
</dbReference>
<dbReference type="PANTHER" id="PTHR43395">
    <property type="entry name" value="SENSOR HISTIDINE KINASE CHEA"/>
    <property type="match status" value="1"/>
</dbReference>
<dbReference type="Pfam" id="PF01627">
    <property type="entry name" value="Hpt"/>
    <property type="match status" value="1"/>
</dbReference>
<dbReference type="PROSITE" id="PS50110">
    <property type="entry name" value="RESPONSE_REGULATORY"/>
    <property type="match status" value="1"/>
</dbReference>
<feature type="modified residue" description="Phosphohistidine" evidence="7">
    <location>
        <position position="50"/>
    </location>
</feature>
<evidence type="ECO:0000256" key="2">
    <source>
        <dbReference type="ARBA" id="ARBA00012438"/>
    </source>
</evidence>
<feature type="domain" description="Response regulatory" evidence="11">
    <location>
        <begin position="1137"/>
        <end position="1254"/>
    </location>
</feature>
<feature type="compositionally biased region" description="Low complexity" evidence="9">
    <location>
        <begin position="566"/>
        <end position="578"/>
    </location>
</feature>
<evidence type="ECO:0000256" key="9">
    <source>
        <dbReference type="SAM" id="MobiDB-lite"/>
    </source>
</evidence>
<reference evidence="15" key="1">
    <citation type="submission" date="2016-10" db="EMBL/GenBank/DDBJ databases">
        <title>Comparative genomics uncovers the prolific and rare metabolic potential of the cyanobacterial genus Moorea.</title>
        <authorList>
            <person name="Leao T."/>
            <person name="Castelao G."/>
            <person name="Korobeynikov A."/>
            <person name="Monroe E.A."/>
            <person name="Podell S."/>
            <person name="Glukhov E."/>
            <person name="Allen E."/>
            <person name="Gerwick W.H."/>
            <person name="Gerwick L."/>
        </authorList>
    </citation>
    <scope>NUCLEOTIDE SEQUENCE [LARGE SCALE GENOMIC DNA]</scope>
    <source>
        <strain evidence="15">PAL-8-15-08-1</strain>
    </source>
</reference>
<evidence type="ECO:0000313" key="14">
    <source>
        <dbReference type="EMBL" id="AOX00837.1"/>
    </source>
</evidence>
<dbReference type="KEGG" id="mpro:BJP34_16545"/>
<feature type="compositionally biased region" description="Polar residues" evidence="9">
    <location>
        <begin position="303"/>
        <end position="313"/>
    </location>
</feature>
<evidence type="ECO:0000256" key="5">
    <source>
        <dbReference type="ARBA" id="ARBA00022777"/>
    </source>
</evidence>
<feature type="region of interest" description="Disordered" evidence="9">
    <location>
        <begin position="644"/>
        <end position="696"/>
    </location>
</feature>
<dbReference type="Gene3D" id="3.30.565.10">
    <property type="entry name" value="Histidine kinase-like ATPase, C-terminal domain"/>
    <property type="match status" value="1"/>
</dbReference>
<dbReference type="InterPro" id="IPR036890">
    <property type="entry name" value="HATPase_C_sf"/>
</dbReference>
<feature type="compositionally biased region" description="Polar residues" evidence="9">
    <location>
        <begin position="409"/>
        <end position="426"/>
    </location>
</feature>
<dbReference type="Pfam" id="PF02518">
    <property type="entry name" value="HATPase_c"/>
    <property type="match status" value="1"/>
</dbReference>
<dbReference type="SMART" id="SM00448">
    <property type="entry name" value="REC"/>
    <property type="match status" value="1"/>
</dbReference>
<dbReference type="Gene3D" id="1.10.287.560">
    <property type="entry name" value="Histidine kinase CheA-like, homodimeric domain"/>
    <property type="match status" value="1"/>
</dbReference>
<feature type="compositionally biased region" description="Low complexity" evidence="9">
    <location>
        <begin position="469"/>
        <end position="483"/>
    </location>
</feature>
<dbReference type="PANTHER" id="PTHR43395:SF1">
    <property type="entry name" value="CHEMOTAXIS PROTEIN CHEA"/>
    <property type="match status" value="1"/>
</dbReference>
<dbReference type="AlphaFoldDB" id="A0A1D8TT89"/>